<dbReference type="EMBL" id="JAYMYQ010000011">
    <property type="protein sequence ID" value="KAK7306324.1"/>
    <property type="molecule type" value="Genomic_DNA"/>
</dbReference>
<protein>
    <submittedName>
        <fullName evidence="2">Uncharacterized protein</fullName>
    </submittedName>
</protein>
<feature type="compositionally biased region" description="Basic and acidic residues" evidence="1">
    <location>
        <begin position="1"/>
        <end position="51"/>
    </location>
</feature>
<reference evidence="2 3" key="1">
    <citation type="submission" date="2024-01" db="EMBL/GenBank/DDBJ databases">
        <title>The genomes of 5 underutilized Papilionoideae crops provide insights into root nodulation and disease resistanc.</title>
        <authorList>
            <person name="Jiang F."/>
        </authorList>
    </citation>
    <scope>NUCLEOTIDE SEQUENCE [LARGE SCALE GENOMIC DNA]</scope>
    <source>
        <strain evidence="2">LVBAO_FW01</strain>
        <tissue evidence="2">Leaves</tissue>
    </source>
</reference>
<proteinExistence type="predicted"/>
<evidence type="ECO:0000256" key="1">
    <source>
        <dbReference type="SAM" id="MobiDB-lite"/>
    </source>
</evidence>
<keyword evidence="3" id="KW-1185">Reference proteome</keyword>
<evidence type="ECO:0000313" key="2">
    <source>
        <dbReference type="EMBL" id="KAK7306324.1"/>
    </source>
</evidence>
<evidence type="ECO:0000313" key="3">
    <source>
        <dbReference type="Proteomes" id="UP001367508"/>
    </source>
</evidence>
<feature type="compositionally biased region" description="Polar residues" evidence="1">
    <location>
        <begin position="52"/>
        <end position="72"/>
    </location>
</feature>
<gene>
    <name evidence="2" type="ORF">VNO77_44253</name>
</gene>
<feature type="compositionally biased region" description="Basic and acidic residues" evidence="1">
    <location>
        <begin position="112"/>
        <end position="124"/>
    </location>
</feature>
<dbReference type="AlphaFoldDB" id="A0AAN9JZC4"/>
<organism evidence="2 3">
    <name type="scientific">Canavalia gladiata</name>
    <name type="common">Sword bean</name>
    <name type="synonym">Dolichos gladiatus</name>
    <dbReference type="NCBI Taxonomy" id="3824"/>
    <lineage>
        <taxon>Eukaryota</taxon>
        <taxon>Viridiplantae</taxon>
        <taxon>Streptophyta</taxon>
        <taxon>Embryophyta</taxon>
        <taxon>Tracheophyta</taxon>
        <taxon>Spermatophyta</taxon>
        <taxon>Magnoliopsida</taxon>
        <taxon>eudicotyledons</taxon>
        <taxon>Gunneridae</taxon>
        <taxon>Pentapetalae</taxon>
        <taxon>rosids</taxon>
        <taxon>fabids</taxon>
        <taxon>Fabales</taxon>
        <taxon>Fabaceae</taxon>
        <taxon>Papilionoideae</taxon>
        <taxon>50 kb inversion clade</taxon>
        <taxon>NPAAA clade</taxon>
        <taxon>indigoferoid/millettioid clade</taxon>
        <taxon>Phaseoleae</taxon>
        <taxon>Canavalia</taxon>
    </lineage>
</organism>
<sequence>MSTENTRDPHQIVDGHHELDKKYNSSNEEDQHQDCEVGNRMERRPGIRDSHVNQYERSISTNRAQHGGSINNGDKDSSSTRPSSVFRRPKARKVKFVAHRIKEQRRIVGENRFPKSIEGDDDSHYYQSSGLPFHGLSMHPRVDT</sequence>
<feature type="region of interest" description="Disordered" evidence="1">
    <location>
        <begin position="1"/>
        <end position="92"/>
    </location>
</feature>
<comment type="caution">
    <text evidence="2">The sequence shown here is derived from an EMBL/GenBank/DDBJ whole genome shotgun (WGS) entry which is preliminary data.</text>
</comment>
<name>A0AAN9JZC4_CANGL</name>
<accession>A0AAN9JZC4</accession>
<feature type="region of interest" description="Disordered" evidence="1">
    <location>
        <begin position="112"/>
        <end position="144"/>
    </location>
</feature>
<dbReference type="Proteomes" id="UP001367508">
    <property type="component" value="Unassembled WGS sequence"/>
</dbReference>